<dbReference type="InterPro" id="IPR021764">
    <property type="entry name" value="Enterochelin_esterase_N"/>
</dbReference>
<evidence type="ECO:0000256" key="4">
    <source>
        <dbReference type="ARBA" id="ARBA00024201"/>
    </source>
</evidence>
<dbReference type="Pfam" id="PF00756">
    <property type="entry name" value="Esterase"/>
    <property type="match status" value="1"/>
</dbReference>
<dbReference type="InterPro" id="IPR013783">
    <property type="entry name" value="Ig-like_fold"/>
</dbReference>
<reference evidence="7 8" key="1">
    <citation type="submission" date="2019-11" db="EMBL/GenBank/DDBJ databases">
        <authorList>
            <person name="Dong K."/>
        </authorList>
    </citation>
    <scope>NUCLEOTIDE SEQUENCE [LARGE SCALE GENOMIC DNA]</scope>
    <source>
        <strain evidence="7 8">NBRC 111993</strain>
    </source>
</reference>
<dbReference type="PANTHER" id="PTHR48098:SF3">
    <property type="entry name" value="IRON(III) ENTEROBACTIN ESTERASE"/>
    <property type="match status" value="1"/>
</dbReference>
<protein>
    <submittedName>
        <fullName evidence="7">Enterochelin esterase</fullName>
        <ecNumber evidence="7">3.1.1.-</ecNumber>
    </submittedName>
</protein>
<dbReference type="GO" id="GO:0006826">
    <property type="term" value="P:iron ion transport"/>
    <property type="evidence" value="ECO:0007669"/>
    <property type="project" value="InterPro"/>
</dbReference>
<name>A0A6L6JHE0_9RHOB</name>
<comment type="caution">
    <text evidence="7">The sequence shown here is derived from an EMBL/GenBank/DDBJ whole genome shotgun (WGS) entry which is preliminary data.</text>
</comment>
<dbReference type="Pfam" id="PF11806">
    <property type="entry name" value="Enterochelin_N"/>
    <property type="match status" value="1"/>
</dbReference>
<feature type="domain" description="Enterochelin esterase N-terminal" evidence="6">
    <location>
        <begin position="173"/>
        <end position="277"/>
    </location>
</feature>
<dbReference type="EC" id="3.1.1.-" evidence="7"/>
<dbReference type="SUPFAM" id="SSF53474">
    <property type="entry name" value="alpha/beta-Hydrolases"/>
    <property type="match status" value="1"/>
</dbReference>
<dbReference type="InterPro" id="IPR000801">
    <property type="entry name" value="Esterase-like"/>
</dbReference>
<dbReference type="InterPro" id="IPR029058">
    <property type="entry name" value="AB_hydrolase_fold"/>
</dbReference>
<dbReference type="EMBL" id="WMIE01000028">
    <property type="protein sequence ID" value="MTH80109.1"/>
    <property type="molecule type" value="Genomic_DNA"/>
</dbReference>
<dbReference type="NCBIfam" id="NF007758">
    <property type="entry name" value="PRK10439.1"/>
    <property type="match status" value="1"/>
</dbReference>
<evidence type="ECO:0000313" key="8">
    <source>
        <dbReference type="Proteomes" id="UP000478183"/>
    </source>
</evidence>
<dbReference type="Proteomes" id="UP000478183">
    <property type="component" value="Unassembled WGS sequence"/>
</dbReference>
<keyword evidence="5" id="KW-0732">Signal</keyword>
<dbReference type="PANTHER" id="PTHR48098">
    <property type="entry name" value="ENTEROCHELIN ESTERASE-RELATED"/>
    <property type="match status" value="1"/>
</dbReference>
<dbReference type="SUPFAM" id="SSF81296">
    <property type="entry name" value="E set domains"/>
    <property type="match status" value="1"/>
</dbReference>
<feature type="signal peptide" evidence="5">
    <location>
        <begin position="1"/>
        <end position="21"/>
    </location>
</feature>
<feature type="chain" id="PRO_5027086518" evidence="5">
    <location>
        <begin position="22"/>
        <end position="528"/>
    </location>
</feature>
<dbReference type="GO" id="GO:0005737">
    <property type="term" value="C:cytoplasm"/>
    <property type="evidence" value="ECO:0007669"/>
    <property type="project" value="UniProtKB-SubCell"/>
</dbReference>
<dbReference type="InterPro" id="IPR050583">
    <property type="entry name" value="Mycobacterial_A85_antigen"/>
</dbReference>
<evidence type="ECO:0000256" key="2">
    <source>
        <dbReference type="ARBA" id="ARBA00022490"/>
    </source>
</evidence>
<dbReference type="GO" id="GO:0005506">
    <property type="term" value="F:iron ion binding"/>
    <property type="evidence" value="ECO:0007669"/>
    <property type="project" value="InterPro"/>
</dbReference>
<dbReference type="OrthoDB" id="9775130at2"/>
<evidence type="ECO:0000256" key="3">
    <source>
        <dbReference type="ARBA" id="ARBA00022801"/>
    </source>
</evidence>
<keyword evidence="8" id="KW-1185">Reference proteome</keyword>
<organism evidence="7 8">
    <name type="scientific">Paracoccus aestuariivivens</name>
    <dbReference type="NCBI Taxonomy" id="1820333"/>
    <lineage>
        <taxon>Bacteria</taxon>
        <taxon>Pseudomonadati</taxon>
        <taxon>Pseudomonadota</taxon>
        <taxon>Alphaproteobacteria</taxon>
        <taxon>Rhodobacterales</taxon>
        <taxon>Paracoccaceae</taxon>
        <taxon>Paracoccus</taxon>
    </lineage>
</organism>
<accession>A0A6L6JHE0</accession>
<gene>
    <name evidence="7" type="primary">fes</name>
    <name evidence="7" type="ORF">GL286_20615</name>
</gene>
<comment type="subcellular location">
    <subcellularLocation>
        <location evidence="1">Cytoplasm</location>
    </subcellularLocation>
</comment>
<dbReference type="Gene3D" id="2.60.40.10">
    <property type="entry name" value="Immunoglobulins"/>
    <property type="match status" value="1"/>
</dbReference>
<comment type="similarity">
    <text evidence="4">Belongs to the Fes family.</text>
</comment>
<evidence type="ECO:0000259" key="6">
    <source>
        <dbReference type="Pfam" id="PF11806"/>
    </source>
</evidence>
<keyword evidence="3 7" id="KW-0378">Hydrolase</keyword>
<evidence type="ECO:0000256" key="5">
    <source>
        <dbReference type="SAM" id="SignalP"/>
    </source>
</evidence>
<proteinExistence type="inferred from homology"/>
<sequence length="528" mass="56798">MVRTATVALIALMVQAGTGFAEDRLAPGAPRLVDLPAGQPVQLGIEAPSGSYLVGRIEAGSDKIDANILAGDGSHFRQLARAGHGSIRLYVVSEGPRMFLELSSEAGGRAEVALDQLVPPEAQIAPDMDYLSPRMSALSKALAKGADTADFWATVANEGTPLVEPDGEGQSIVTFLWRGAKRNARLFGGPSSDHDWLERLGDSDVWYKSFRVPNDTRLSYKIAPDVPVPEGDAWTRRVAILATAQVDPLNRQPWPEIAPDRFNQQSVLVLPDAPEQPGTPPLPEAAPAFQRFTFTSPRLGNSREIVLSHPQNFDPADPELVVALIFDGERAISDMKAPHMLDSLTRQGRLPPVLSVFIPSIDSETRARELPGNADFADVLAGELLPQILNRTGIPPDPQRTVLAGASYGGLGAATIAIRHPEAFGNALSMSGSFWWAPKGAKTDGTPYVAAQIAEAKPLPIRFFLSAGSFETSRGDSDGILQTSRILRDTLRLRGYDAAWREYAAGHDYLVWRGALADGLIALFGGRP</sequence>
<evidence type="ECO:0000313" key="7">
    <source>
        <dbReference type="EMBL" id="MTH80109.1"/>
    </source>
</evidence>
<evidence type="ECO:0000256" key="1">
    <source>
        <dbReference type="ARBA" id="ARBA00004496"/>
    </source>
</evidence>
<dbReference type="GO" id="GO:0008849">
    <property type="term" value="F:enterochelin esterase activity"/>
    <property type="evidence" value="ECO:0007669"/>
    <property type="project" value="InterPro"/>
</dbReference>
<dbReference type="Gene3D" id="3.40.50.1820">
    <property type="entry name" value="alpha/beta hydrolase"/>
    <property type="match status" value="1"/>
</dbReference>
<dbReference type="AlphaFoldDB" id="A0A6L6JHE0"/>
<dbReference type="InterPro" id="IPR014756">
    <property type="entry name" value="Ig_E-set"/>
</dbReference>
<keyword evidence="2" id="KW-0963">Cytoplasm</keyword>